<dbReference type="PANTHER" id="PTHR37610">
    <property type="entry name" value="CCHC-TYPE DOMAIN-CONTAINING PROTEIN"/>
    <property type="match status" value="1"/>
</dbReference>
<dbReference type="EMBL" id="JACGWL010000014">
    <property type="protein sequence ID" value="KAK4388462.1"/>
    <property type="molecule type" value="Genomic_DNA"/>
</dbReference>
<name>A0AAE1W819_9LAMI</name>
<gene>
    <name evidence="1" type="ORF">Sango_2452800</name>
</gene>
<evidence type="ECO:0008006" key="3">
    <source>
        <dbReference type="Google" id="ProtNLM"/>
    </source>
</evidence>
<dbReference type="Pfam" id="PF14223">
    <property type="entry name" value="Retrotran_gag_2"/>
    <property type="match status" value="1"/>
</dbReference>
<dbReference type="PANTHER" id="PTHR37610:SF77">
    <property type="entry name" value="INTEGRASE CATALYTIC DOMAIN-CONTAINING PROTEIN"/>
    <property type="match status" value="1"/>
</dbReference>
<reference evidence="1" key="2">
    <citation type="journal article" date="2024" name="Plant">
        <title>Genomic evolution and insights into agronomic trait innovations of Sesamum species.</title>
        <authorList>
            <person name="Miao H."/>
            <person name="Wang L."/>
            <person name="Qu L."/>
            <person name="Liu H."/>
            <person name="Sun Y."/>
            <person name="Le M."/>
            <person name="Wang Q."/>
            <person name="Wei S."/>
            <person name="Zheng Y."/>
            <person name="Lin W."/>
            <person name="Duan Y."/>
            <person name="Cao H."/>
            <person name="Xiong S."/>
            <person name="Wang X."/>
            <person name="Wei L."/>
            <person name="Li C."/>
            <person name="Ma Q."/>
            <person name="Ju M."/>
            <person name="Zhao R."/>
            <person name="Li G."/>
            <person name="Mu C."/>
            <person name="Tian Q."/>
            <person name="Mei H."/>
            <person name="Zhang T."/>
            <person name="Gao T."/>
            <person name="Zhang H."/>
        </authorList>
    </citation>
    <scope>NUCLEOTIDE SEQUENCE</scope>
    <source>
        <strain evidence="1">K16</strain>
    </source>
</reference>
<reference evidence="1" key="1">
    <citation type="submission" date="2020-06" db="EMBL/GenBank/DDBJ databases">
        <authorList>
            <person name="Li T."/>
            <person name="Hu X."/>
            <person name="Zhang T."/>
            <person name="Song X."/>
            <person name="Zhang H."/>
            <person name="Dai N."/>
            <person name="Sheng W."/>
            <person name="Hou X."/>
            <person name="Wei L."/>
        </authorList>
    </citation>
    <scope>NUCLEOTIDE SEQUENCE</scope>
    <source>
        <strain evidence="1">K16</strain>
        <tissue evidence="1">Leaf</tissue>
    </source>
</reference>
<evidence type="ECO:0000313" key="1">
    <source>
        <dbReference type="EMBL" id="KAK4388462.1"/>
    </source>
</evidence>
<accession>A0AAE1W819</accession>
<sequence length="385" mass="42924">MPPLCSRRLPATTPLFASSRLSSARRRRRATTLHHLWPKCSLCYSSFSAPHALLRILLWSASFICLFVRIMATAEHKPALGTTVKLIGQNYILWSQAFNLFLGSQNKLHHILISPPPSTDDIFSTWQQADYSVMTWLLNSMEESVSPNVMFLTTAKAMWDAFHDMYSHEKNISRVFELYERLFSLKQDGRAVSDYFALLKGTSDEILLYHPLSCDAQTHKSQREDFLVVKFLSGLDNNLKRVRDHLLASDSVPTLSNALSRVFRVATGSSDSSSSSGTTTESSAMGVRVDKCWIKHGKPEWANTVISGGEPAVLEPSPNPSESVTLSCEEYEQLLHFPVANSATPTTFSSLGAFVVSHGKSWMLDSGATTHLTGSANIEDDWWRS</sequence>
<dbReference type="Proteomes" id="UP001289374">
    <property type="component" value="Unassembled WGS sequence"/>
</dbReference>
<evidence type="ECO:0000313" key="2">
    <source>
        <dbReference type="Proteomes" id="UP001289374"/>
    </source>
</evidence>
<organism evidence="1 2">
    <name type="scientific">Sesamum angolense</name>
    <dbReference type="NCBI Taxonomy" id="2727404"/>
    <lineage>
        <taxon>Eukaryota</taxon>
        <taxon>Viridiplantae</taxon>
        <taxon>Streptophyta</taxon>
        <taxon>Embryophyta</taxon>
        <taxon>Tracheophyta</taxon>
        <taxon>Spermatophyta</taxon>
        <taxon>Magnoliopsida</taxon>
        <taxon>eudicotyledons</taxon>
        <taxon>Gunneridae</taxon>
        <taxon>Pentapetalae</taxon>
        <taxon>asterids</taxon>
        <taxon>lamiids</taxon>
        <taxon>Lamiales</taxon>
        <taxon>Pedaliaceae</taxon>
        <taxon>Sesamum</taxon>
    </lineage>
</organism>
<proteinExistence type="predicted"/>
<comment type="caution">
    <text evidence="1">The sequence shown here is derived from an EMBL/GenBank/DDBJ whole genome shotgun (WGS) entry which is preliminary data.</text>
</comment>
<dbReference type="AlphaFoldDB" id="A0AAE1W819"/>
<protein>
    <recommendedName>
        <fullName evidence="3">Retrotransposon Copia-like N-terminal domain-containing protein</fullName>
    </recommendedName>
</protein>
<keyword evidence="2" id="KW-1185">Reference proteome</keyword>